<evidence type="ECO:0000313" key="1">
    <source>
        <dbReference type="EMBL" id="NIF20521.1"/>
    </source>
</evidence>
<name>A0ABX0R533_9GAMM</name>
<sequence>MTTEKAEEVMTFGELLALISDQQRRITVMETAFSSLAWCLDERASQLLIHQLTLESTSQKHDAALQQQFALLVTELEKRHHPAPDVPTL</sequence>
<dbReference type="Proteomes" id="UP001515683">
    <property type="component" value="Unassembled WGS sequence"/>
</dbReference>
<dbReference type="EMBL" id="VWXF01000001">
    <property type="protein sequence ID" value="NIF20521.1"/>
    <property type="molecule type" value="Genomic_DNA"/>
</dbReference>
<accession>A0ABX0R533</accession>
<proteinExistence type="predicted"/>
<dbReference type="RefSeq" id="WP_167012478.1">
    <property type="nucleotide sequence ID" value="NZ_VWXF01000001.1"/>
</dbReference>
<keyword evidence="2" id="KW-1185">Reference proteome</keyword>
<evidence type="ECO:0000313" key="2">
    <source>
        <dbReference type="Proteomes" id="UP001515683"/>
    </source>
</evidence>
<reference evidence="1 2" key="1">
    <citation type="journal article" date="2019" name="bioRxiv">
        <title>Bacteria contribute to plant secondary compound degradation in a generalist herbivore system.</title>
        <authorList>
            <person name="Francoeur C.B."/>
            <person name="Khadempour L."/>
            <person name="Moreira-Soto R.D."/>
            <person name="Gotting K."/>
            <person name="Book A.J."/>
            <person name="Pinto-Tomas A.A."/>
            <person name="Keefover-Ring K."/>
            <person name="Currie C.R."/>
        </authorList>
    </citation>
    <scope>NUCLEOTIDE SEQUENCE [LARGE SCALE GENOMIC DNA]</scope>
    <source>
        <strain evidence="1">Acro-835</strain>
    </source>
</reference>
<organism evidence="1 2">
    <name type="scientific">Candidatus Pantoea multigeneris</name>
    <dbReference type="NCBI Taxonomy" id="2608357"/>
    <lineage>
        <taxon>Bacteria</taxon>
        <taxon>Pseudomonadati</taxon>
        <taxon>Pseudomonadota</taxon>
        <taxon>Gammaproteobacteria</taxon>
        <taxon>Enterobacterales</taxon>
        <taxon>Erwiniaceae</taxon>
        <taxon>Pantoea</taxon>
    </lineage>
</organism>
<protein>
    <submittedName>
        <fullName evidence="1">Uncharacterized protein</fullName>
    </submittedName>
</protein>
<gene>
    <name evidence="1" type="ORF">F3J40_02665</name>
</gene>
<comment type="caution">
    <text evidence="1">The sequence shown here is derived from an EMBL/GenBank/DDBJ whole genome shotgun (WGS) entry which is preliminary data.</text>
</comment>